<dbReference type="Gene3D" id="1.20.1540.10">
    <property type="entry name" value="Rhomboid-like"/>
    <property type="match status" value="1"/>
</dbReference>
<evidence type="ECO:0000259" key="7">
    <source>
        <dbReference type="Pfam" id="PF01694"/>
    </source>
</evidence>
<feature type="domain" description="DUF6576" evidence="8">
    <location>
        <begin position="276"/>
        <end position="307"/>
    </location>
</feature>
<comment type="caution">
    <text evidence="9">The sequence shown here is derived from an EMBL/GenBank/DDBJ whole genome shotgun (WGS) entry which is preliminary data.</text>
</comment>
<evidence type="ECO:0000313" key="9">
    <source>
        <dbReference type="EMBL" id="RAJ85592.1"/>
    </source>
</evidence>
<dbReference type="Pfam" id="PF01694">
    <property type="entry name" value="Rhomboid"/>
    <property type="match status" value="1"/>
</dbReference>
<dbReference type="AlphaFoldDB" id="A0A327W8M8"/>
<dbReference type="GO" id="GO:0016020">
    <property type="term" value="C:membrane"/>
    <property type="evidence" value="ECO:0007669"/>
    <property type="project" value="UniProtKB-SubCell"/>
</dbReference>
<evidence type="ECO:0000256" key="3">
    <source>
        <dbReference type="ARBA" id="ARBA00022989"/>
    </source>
</evidence>
<dbReference type="PANTHER" id="PTHR43066">
    <property type="entry name" value="RHOMBOID-RELATED PROTEIN"/>
    <property type="match status" value="1"/>
</dbReference>
<comment type="subcellular location">
    <subcellularLocation>
        <location evidence="1">Membrane</location>
        <topology evidence="1">Multi-pass membrane protein</topology>
    </subcellularLocation>
</comment>
<dbReference type="InterPro" id="IPR022764">
    <property type="entry name" value="Peptidase_S54_rhomboid_dom"/>
</dbReference>
<accession>A0A327W8M8</accession>
<dbReference type="InterPro" id="IPR035952">
    <property type="entry name" value="Rhomboid-like_sf"/>
</dbReference>
<proteinExistence type="predicted"/>
<dbReference type="GO" id="GO:0006508">
    <property type="term" value="P:proteolysis"/>
    <property type="evidence" value="ECO:0007669"/>
    <property type="project" value="UniProtKB-KW"/>
</dbReference>
<sequence>MHTLEKEKLSGLSLGAGKNMVTQLIVINLTIFIFLLFTMVIYQMENVGKARFYQDIMGNLAVPANPAMVLHRPWTLFTGIFTHVEVWPVFSNMVWLWCFGSILQHLAGYLRIIPLYIFGGIVGNIFYVLGMQFIPGFQSFSSAGAMGAAGSVMAIAIGVTAIAPKYRIFPLLAGGGIPLWVISVIYLALSIGARVTTRSELVYLPLLTGSAIAGYLYMTQWKKGHDWGSGFNKITFKLSHMFHPASAINVPPDRHQQDTATDETTPPFKRVGNVPEQRLNEILEKISANGITSLTEEEKETLIRASRSEK</sequence>
<dbReference type="GO" id="GO:0004252">
    <property type="term" value="F:serine-type endopeptidase activity"/>
    <property type="evidence" value="ECO:0007669"/>
    <property type="project" value="InterPro"/>
</dbReference>
<evidence type="ECO:0000256" key="4">
    <source>
        <dbReference type="ARBA" id="ARBA00023136"/>
    </source>
</evidence>
<reference evidence="9 10" key="1">
    <citation type="submission" date="2018-06" db="EMBL/GenBank/DDBJ databases">
        <title>Genomic Encyclopedia of Archaeal and Bacterial Type Strains, Phase II (KMG-II): from individual species to whole genera.</title>
        <authorList>
            <person name="Goeker M."/>
        </authorList>
    </citation>
    <scope>NUCLEOTIDE SEQUENCE [LARGE SCALE GENOMIC DNA]</scope>
    <source>
        <strain evidence="9 10">DSM 29821</strain>
    </source>
</reference>
<dbReference type="OrthoDB" id="680602at2"/>
<keyword evidence="10" id="KW-1185">Reference proteome</keyword>
<feature type="transmembrane region" description="Helical" evidence="6">
    <location>
        <begin position="201"/>
        <end position="218"/>
    </location>
</feature>
<keyword evidence="4 6" id="KW-0472">Membrane</keyword>
<keyword evidence="2 6" id="KW-0812">Transmembrane</keyword>
<dbReference type="SUPFAM" id="SSF144091">
    <property type="entry name" value="Rhomboid-like"/>
    <property type="match status" value="1"/>
</dbReference>
<feature type="transmembrane region" description="Helical" evidence="6">
    <location>
        <begin position="115"/>
        <end position="134"/>
    </location>
</feature>
<evidence type="ECO:0000256" key="2">
    <source>
        <dbReference type="ARBA" id="ARBA00022692"/>
    </source>
</evidence>
<dbReference type="Proteomes" id="UP000249819">
    <property type="component" value="Unassembled WGS sequence"/>
</dbReference>
<dbReference type="EMBL" id="QLMA01000002">
    <property type="protein sequence ID" value="RAJ85592.1"/>
    <property type="molecule type" value="Genomic_DNA"/>
</dbReference>
<feature type="transmembrane region" description="Helical" evidence="6">
    <location>
        <begin position="20"/>
        <end position="44"/>
    </location>
</feature>
<feature type="transmembrane region" description="Helical" evidence="6">
    <location>
        <begin position="140"/>
        <end position="162"/>
    </location>
</feature>
<keyword evidence="3 6" id="KW-1133">Transmembrane helix</keyword>
<evidence type="ECO:0000256" key="1">
    <source>
        <dbReference type="ARBA" id="ARBA00004141"/>
    </source>
</evidence>
<feature type="transmembrane region" description="Helical" evidence="6">
    <location>
        <begin position="169"/>
        <end position="189"/>
    </location>
</feature>
<name>A0A327W8M8_9BACT</name>
<evidence type="ECO:0000259" key="8">
    <source>
        <dbReference type="Pfam" id="PF20216"/>
    </source>
</evidence>
<evidence type="ECO:0000256" key="6">
    <source>
        <dbReference type="SAM" id="Phobius"/>
    </source>
</evidence>
<dbReference type="RefSeq" id="WP_111591244.1">
    <property type="nucleotide sequence ID" value="NZ_QLMA01000002.1"/>
</dbReference>
<keyword evidence="9" id="KW-0378">Hydrolase</keyword>
<dbReference type="Pfam" id="PF20216">
    <property type="entry name" value="DUF6576"/>
    <property type="match status" value="1"/>
</dbReference>
<organism evidence="9 10">
    <name type="scientific">Chitinophaga dinghuensis</name>
    <dbReference type="NCBI Taxonomy" id="1539050"/>
    <lineage>
        <taxon>Bacteria</taxon>
        <taxon>Pseudomonadati</taxon>
        <taxon>Bacteroidota</taxon>
        <taxon>Chitinophagia</taxon>
        <taxon>Chitinophagales</taxon>
        <taxon>Chitinophagaceae</taxon>
        <taxon>Chitinophaga</taxon>
    </lineage>
</organism>
<feature type="region of interest" description="Disordered" evidence="5">
    <location>
        <begin position="250"/>
        <end position="273"/>
    </location>
</feature>
<gene>
    <name evidence="9" type="ORF">CLV59_102297</name>
</gene>
<keyword evidence="9" id="KW-0645">Protease</keyword>
<protein>
    <submittedName>
        <fullName evidence="9">Membrane associated rhomboid family serine protease</fullName>
    </submittedName>
</protein>
<evidence type="ECO:0000313" key="10">
    <source>
        <dbReference type="Proteomes" id="UP000249819"/>
    </source>
</evidence>
<dbReference type="PANTHER" id="PTHR43066:SF11">
    <property type="entry name" value="PEPTIDASE S54 RHOMBOID DOMAIN-CONTAINING PROTEIN"/>
    <property type="match status" value="1"/>
</dbReference>
<evidence type="ECO:0000256" key="5">
    <source>
        <dbReference type="SAM" id="MobiDB-lite"/>
    </source>
</evidence>
<feature type="domain" description="Peptidase S54 rhomboid" evidence="7">
    <location>
        <begin position="72"/>
        <end position="208"/>
    </location>
</feature>
<dbReference type="InterPro" id="IPR046483">
    <property type="entry name" value="DUF6576"/>
</dbReference>